<evidence type="ECO:0000256" key="1">
    <source>
        <dbReference type="SAM" id="Phobius"/>
    </source>
</evidence>
<name>A0A1F7YJS8_9BACT</name>
<feature type="transmembrane region" description="Helical" evidence="1">
    <location>
        <begin position="7"/>
        <end position="25"/>
    </location>
</feature>
<dbReference type="GO" id="GO:0080120">
    <property type="term" value="P:CAAX-box protein maturation"/>
    <property type="evidence" value="ECO:0007669"/>
    <property type="project" value="UniProtKB-ARBA"/>
</dbReference>
<evidence type="ECO:0000313" key="4">
    <source>
        <dbReference type="Proteomes" id="UP000179221"/>
    </source>
</evidence>
<organism evidence="3 4">
    <name type="scientific">Candidatus Woesebacteria bacterium RIFCSPHIGHO2_01_FULL_40_22</name>
    <dbReference type="NCBI Taxonomy" id="1802499"/>
    <lineage>
        <taxon>Bacteria</taxon>
        <taxon>Candidatus Woeseibacteriota</taxon>
    </lineage>
</organism>
<feature type="transmembrane region" description="Helical" evidence="1">
    <location>
        <begin position="74"/>
        <end position="94"/>
    </location>
</feature>
<sequence>MSKKKPLIKNVILFSVYLLIVWGVYRSNFNLPEPIDELLVKPILWLAPIIYLLKREHASVSSLGVTFKNLFPSLYFALALGAGFGIAGLIVSFIKYRGFDFTANIGNYPFFYGLAISCITATVEETTFRGYIFNRLLTILKKEWAANCVTSLIWAAMHVPVAVFLWKLALPSAAIYLGLIFLFGVGSAFVFARTKNIASSILLHVLWEWPVILFR</sequence>
<feature type="transmembrane region" description="Helical" evidence="1">
    <location>
        <begin position="172"/>
        <end position="192"/>
    </location>
</feature>
<dbReference type="Pfam" id="PF02517">
    <property type="entry name" value="Rce1-like"/>
    <property type="match status" value="1"/>
</dbReference>
<dbReference type="EMBL" id="MGGL01000009">
    <property type="protein sequence ID" value="OGM26785.1"/>
    <property type="molecule type" value="Genomic_DNA"/>
</dbReference>
<comment type="caution">
    <text evidence="3">The sequence shown here is derived from an EMBL/GenBank/DDBJ whole genome shotgun (WGS) entry which is preliminary data.</text>
</comment>
<feature type="domain" description="CAAX prenyl protease 2/Lysostaphin resistance protein A-like" evidence="2">
    <location>
        <begin position="109"/>
        <end position="209"/>
    </location>
</feature>
<keyword evidence="1" id="KW-0472">Membrane</keyword>
<evidence type="ECO:0000313" key="3">
    <source>
        <dbReference type="EMBL" id="OGM26785.1"/>
    </source>
</evidence>
<dbReference type="Proteomes" id="UP000179221">
    <property type="component" value="Unassembled WGS sequence"/>
</dbReference>
<dbReference type="InterPro" id="IPR003675">
    <property type="entry name" value="Rce1/LyrA-like_dom"/>
</dbReference>
<proteinExistence type="predicted"/>
<dbReference type="AlphaFoldDB" id="A0A1F7YJS8"/>
<feature type="transmembrane region" description="Helical" evidence="1">
    <location>
        <begin position="144"/>
        <end position="166"/>
    </location>
</feature>
<keyword evidence="1" id="KW-1133">Transmembrane helix</keyword>
<keyword evidence="1" id="KW-0812">Transmembrane</keyword>
<dbReference type="GO" id="GO:0004175">
    <property type="term" value="F:endopeptidase activity"/>
    <property type="evidence" value="ECO:0007669"/>
    <property type="project" value="UniProtKB-ARBA"/>
</dbReference>
<protein>
    <recommendedName>
        <fullName evidence="2">CAAX prenyl protease 2/Lysostaphin resistance protein A-like domain-containing protein</fullName>
    </recommendedName>
</protein>
<evidence type="ECO:0000259" key="2">
    <source>
        <dbReference type="Pfam" id="PF02517"/>
    </source>
</evidence>
<gene>
    <name evidence="3" type="ORF">A2628_04495</name>
</gene>
<accession>A0A1F7YJS8</accession>
<reference evidence="3 4" key="1">
    <citation type="journal article" date="2016" name="Nat. Commun.">
        <title>Thousands of microbial genomes shed light on interconnected biogeochemical processes in an aquifer system.</title>
        <authorList>
            <person name="Anantharaman K."/>
            <person name="Brown C.T."/>
            <person name="Hug L.A."/>
            <person name="Sharon I."/>
            <person name="Castelle C.J."/>
            <person name="Probst A.J."/>
            <person name="Thomas B.C."/>
            <person name="Singh A."/>
            <person name="Wilkins M.J."/>
            <person name="Karaoz U."/>
            <person name="Brodie E.L."/>
            <person name="Williams K.H."/>
            <person name="Hubbard S.S."/>
            <person name="Banfield J.F."/>
        </authorList>
    </citation>
    <scope>NUCLEOTIDE SEQUENCE [LARGE SCALE GENOMIC DNA]</scope>
</reference>